<dbReference type="InterPro" id="IPR036179">
    <property type="entry name" value="Ig-like_dom_sf"/>
</dbReference>
<feature type="transmembrane region" description="Helical" evidence="8">
    <location>
        <begin position="258"/>
        <end position="282"/>
    </location>
</feature>
<protein>
    <recommendedName>
        <fullName evidence="10">Ig-like domain-containing protein</fullName>
    </recommendedName>
</protein>
<reference evidence="11" key="1">
    <citation type="submission" date="2025-08" db="UniProtKB">
        <authorList>
            <consortium name="Ensembl"/>
        </authorList>
    </citation>
    <scope>IDENTIFICATION</scope>
</reference>
<evidence type="ECO:0000256" key="4">
    <source>
        <dbReference type="ARBA" id="ARBA00022859"/>
    </source>
</evidence>
<dbReference type="AlphaFoldDB" id="A0A3Q2CNF8"/>
<dbReference type="PANTHER" id="PTHR19433:SF127">
    <property type="entry name" value="NITR9"/>
    <property type="match status" value="1"/>
</dbReference>
<keyword evidence="8" id="KW-0812">Transmembrane</keyword>
<organism evidence="11 12">
    <name type="scientific">Cyprinodon variegatus</name>
    <name type="common">Sheepshead minnow</name>
    <dbReference type="NCBI Taxonomy" id="28743"/>
    <lineage>
        <taxon>Eukaryota</taxon>
        <taxon>Metazoa</taxon>
        <taxon>Chordata</taxon>
        <taxon>Craniata</taxon>
        <taxon>Vertebrata</taxon>
        <taxon>Euteleostomi</taxon>
        <taxon>Actinopterygii</taxon>
        <taxon>Neopterygii</taxon>
        <taxon>Teleostei</taxon>
        <taxon>Neoteleostei</taxon>
        <taxon>Acanthomorphata</taxon>
        <taxon>Ovalentaria</taxon>
        <taxon>Atherinomorphae</taxon>
        <taxon>Cyprinodontiformes</taxon>
        <taxon>Cyprinodontidae</taxon>
        <taxon>Cyprinodon</taxon>
    </lineage>
</organism>
<feature type="domain" description="Ig-like" evidence="10">
    <location>
        <begin position="148"/>
        <end position="234"/>
    </location>
</feature>
<evidence type="ECO:0000256" key="3">
    <source>
        <dbReference type="ARBA" id="ARBA00022729"/>
    </source>
</evidence>
<keyword evidence="6" id="KW-1015">Disulfide bond</keyword>
<dbReference type="InterPro" id="IPR013106">
    <property type="entry name" value="Ig_V-set"/>
</dbReference>
<evidence type="ECO:0000256" key="6">
    <source>
        <dbReference type="ARBA" id="ARBA00023157"/>
    </source>
</evidence>
<dbReference type="PROSITE" id="PS50835">
    <property type="entry name" value="IG_LIKE"/>
    <property type="match status" value="2"/>
</dbReference>
<accession>A0A3Q2CNF8</accession>
<dbReference type="SMART" id="SM00409">
    <property type="entry name" value="IG"/>
    <property type="match status" value="2"/>
</dbReference>
<evidence type="ECO:0000256" key="7">
    <source>
        <dbReference type="ARBA" id="ARBA00023180"/>
    </source>
</evidence>
<evidence type="ECO:0000313" key="12">
    <source>
        <dbReference type="Proteomes" id="UP000265020"/>
    </source>
</evidence>
<comment type="subcellular location">
    <subcellularLocation>
        <location evidence="1">Cell membrane</location>
    </subcellularLocation>
</comment>
<sequence>MTPLRFICLVTYLILETVGKLSYLDVQGPSPSLHFKAVNIGLNITLKCLYKESDGVIFYWYKQTLGQKPKLISEFYKYKRNSSLKGEFWKDQRFDLETGTDKNNLKILNVQMSDSATYYCTGIHSYEYKFLEGIILHVMESDLSVWTPQLGFEDIQSEGSVSLGCRIQTGSCNEGYSVYWVQSSEEHLPRIIYTQDTTDELCKRDKTTQTNSCVYSYTIERMNESHAGTYHCAVALCGHILFGKGITLDHKKKFNTSVMVYVLSGTLAFVTMLAFFLAIILYKKSCKGKICQKSYCIPRNEYIFIFNNPN</sequence>
<evidence type="ECO:0000256" key="8">
    <source>
        <dbReference type="SAM" id="Phobius"/>
    </source>
</evidence>
<dbReference type="OMA" id="GKINTRT"/>
<keyword evidence="4" id="KW-0391">Immunity</keyword>
<dbReference type="InterPro" id="IPR013783">
    <property type="entry name" value="Ig-like_fold"/>
</dbReference>
<keyword evidence="2" id="KW-1003">Cell membrane</keyword>
<feature type="domain" description="Ig-like" evidence="10">
    <location>
        <begin position="31"/>
        <end position="121"/>
    </location>
</feature>
<reference evidence="11" key="2">
    <citation type="submission" date="2025-09" db="UniProtKB">
        <authorList>
            <consortium name="Ensembl"/>
        </authorList>
    </citation>
    <scope>IDENTIFICATION</scope>
</reference>
<evidence type="ECO:0000256" key="1">
    <source>
        <dbReference type="ARBA" id="ARBA00004236"/>
    </source>
</evidence>
<dbReference type="Ensembl" id="ENSCVAT00000004172.1">
    <property type="protein sequence ID" value="ENSCVAP00000006918.1"/>
    <property type="gene ID" value="ENSCVAG00000008520.1"/>
</dbReference>
<evidence type="ECO:0000313" key="11">
    <source>
        <dbReference type="Ensembl" id="ENSCVAP00000006918.1"/>
    </source>
</evidence>
<dbReference type="InterPro" id="IPR007110">
    <property type="entry name" value="Ig-like_dom"/>
</dbReference>
<dbReference type="SUPFAM" id="SSF48726">
    <property type="entry name" value="Immunoglobulin"/>
    <property type="match status" value="2"/>
</dbReference>
<dbReference type="InterPro" id="IPR003599">
    <property type="entry name" value="Ig_sub"/>
</dbReference>
<evidence type="ECO:0000256" key="9">
    <source>
        <dbReference type="SAM" id="SignalP"/>
    </source>
</evidence>
<dbReference type="Gene3D" id="2.60.40.10">
    <property type="entry name" value="Immunoglobulins"/>
    <property type="match status" value="2"/>
</dbReference>
<evidence type="ECO:0000256" key="5">
    <source>
        <dbReference type="ARBA" id="ARBA00023136"/>
    </source>
</evidence>
<feature type="signal peptide" evidence="9">
    <location>
        <begin position="1"/>
        <end position="19"/>
    </location>
</feature>
<dbReference type="GeneTree" id="ENSGT00950000182968"/>
<dbReference type="Pfam" id="PF07686">
    <property type="entry name" value="V-set"/>
    <property type="match status" value="2"/>
</dbReference>
<name>A0A3Q2CNF8_CYPVA</name>
<keyword evidence="12" id="KW-1185">Reference proteome</keyword>
<dbReference type="GO" id="GO:0002376">
    <property type="term" value="P:immune system process"/>
    <property type="evidence" value="ECO:0007669"/>
    <property type="project" value="UniProtKB-KW"/>
</dbReference>
<keyword evidence="7" id="KW-0325">Glycoprotein</keyword>
<keyword evidence="8" id="KW-1133">Transmembrane helix</keyword>
<proteinExistence type="predicted"/>
<evidence type="ECO:0000259" key="10">
    <source>
        <dbReference type="PROSITE" id="PS50835"/>
    </source>
</evidence>
<dbReference type="SMART" id="SM00406">
    <property type="entry name" value="IGv"/>
    <property type="match status" value="1"/>
</dbReference>
<dbReference type="STRING" id="28743.ENSCVAP00000006918"/>
<keyword evidence="5 8" id="KW-0472">Membrane</keyword>
<keyword evidence="3 9" id="KW-0732">Signal</keyword>
<dbReference type="InterPro" id="IPR052051">
    <property type="entry name" value="TCR_complex_component"/>
</dbReference>
<feature type="chain" id="PRO_5018597292" description="Ig-like domain-containing protein" evidence="9">
    <location>
        <begin position="20"/>
        <end position="310"/>
    </location>
</feature>
<dbReference type="GO" id="GO:0009617">
    <property type="term" value="P:response to bacterium"/>
    <property type="evidence" value="ECO:0007669"/>
    <property type="project" value="TreeGrafter"/>
</dbReference>
<dbReference type="Proteomes" id="UP000265020">
    <property type="component" value="Unassembled WGS sequence"/>
</dbReference>
<evidence type="ECO:0000256" key="2">
    <source>
        <dbReference type="ARBA" id="ARBA00022475"/>
    </source>
</evidence>
<dbReference type="GO" id="GO:0005886">
    <property type="term" value="C:plasma membrane"/>
    <property type="evidence" value="ECO:0007669"/>
    <property type="project" value="UniProtKB-SubCell"/>
</dbReference>
<dbReference type="PANTHER" id="PTHR19433">
    <property type="entry name" value="T-CELL RECEPTOR ALPHA CHAIN V REGION-RELATED"/>
    <property type="match status" value="1"/>
</dbReference>